<dbReference type="Pfam" id="PF02816">
    <property type="entry name" value="Alpha_kinase"/>
    <property type="match status" value="1"/>
</dbReference>
<dbReference type="GO" id="GO:0005524">
    <property type="term" value="F:ATP binding"/>
    <property type="evidence" value="ECO:0007669"/>
    <property type="project" value="InterPro"/>
</dbReference>
<keyword evidence="14" id="KW-0862">Zinc</keyword>
<keyword evidence="20" id="KW-0407">Ion channel</keyword>
<feature type="transmembrane region" description="Helical" evidence="28">
    <location>
        <begin position="693"/>
        <end position="711"/>
    </location>
</feature>
<dbReference type="InterPro" id="IPR005821">
    <property type="entry name" value="Ion_trans_dom"/>
</dbReference>
<dbReference type="PROSITE" id="PS51158">
    <property type="entry name" value="ALPHA_KINASE"/>
    <property type="match status" value="1"/>
</dbReference>
<dbReference type="EC" id="2.7.11.1" evidence="3"/>
<evidence type="ECO:0000256" key="1">
    <source>
        <dbReference type="ARBA" id="ARBA00004123"/>
    </source>
</evidence>
<evidence type="ECO:0000256" key="15">
    <source>
        <dbReference type="ARBA" id="ARBA00022837"/>
    </source>
</evidence>
<evidence type="ECO:0000256" key="7">
    <source>
        <dbReference type="ARBA" id="ARBA00022553"/>
    </source>
</evidence>
<evidence type="ECO:0000256" key="8">
    <source>
        <dbReference type="ARBA" id="ARBA00022568"/>
    </source>
</evidence>
<evidence type="ECO:0000256" key="21">
    <source>
        <dbReference type="ARBA" id="ARBA00025760"/>
    </source>
</evidence>
<evidence type="ECO:0000256" key="26">
    <source>
        <dbReference type="ARBA" id="ARBA00048679"/>
    </source>
</evidence>
<dbReference type="PANTHER" id="PTHR13800">
    <property type="entry name" value="TRANSIENT RECEPTOR POTENTIAL CATION CHANNEL, SUBFAMILY M, MEMBER 6"/>
    <property type="match status" value="1"/>
</dbReference>
<keyword evidence="31" id="KW-1185">Reference proteome</keyword>
<evidence type="ECO:0000256" key="16">
    <source>
        <dbReference type="ARBA" id="ARBA00022989"/>
    </source>
</evidence>
<feature type="transmembrane region" description="Helical" evidence="28">
    <location>
        <begin position="892"/>
        <end position="913"/>
    </location>
</feature>
<feature type="transmembrane region" description="Helical" evidence="28">
    <location>
        <begin position="757"/>
        <end position="776"/>
    </location>
</feature>
<dbReference type="Ensembl" id="ENSHHUT00000013977.1">
    <property type="protein sequence ID" value="ENSHHUP00000013538.1"/>
    <property type="gene ID" value="ENSHHUG00000008280.1"/>
</dbReference>
<dbReference type="Pfam" id="PF25508">
    <property type="entry name" value="TRPM2"/>
    <property type="match status" value="1"/>
</dbReference>
<keyword evidence="15" id="KW-0106">Calcium</keyword>
<comment type="similarity">
    <text evidence="21">In the C-terminal section; belongs to the protein kinase superfamily. Alpha-type protein kinase family. ALPK subfamily.</text>
</comment>
<keyword evidence="16 28" id="KW-1133">Transmembrane helix</keyword>
<evidence type="ECO:0000256" key="17">
    <source>
        <dbReference type="ARBA" id="ARBA00023065"/>
    </source>
</evidence>
<dbReference type="Proteomes" id="UP000314982">
    <property type="component" value="Unassembled WGS sequence"/>
</dbReference>
<comment type="catalytic activity">
    <reaction evidence="25">
        <text>L-threonyl-[protein] + ATP = O-phospho-L-threonyl-[protein] + ADP + H(+)</text>
        <dbReference type="Rhea" id="RHEA:46608"/>
        <dbReference type="Rhea" id="RHEA-COMP:11060"/>
        <dbReference type="Rhea" id="RHEA-COMP:11605"/>
        <dbReference type="ChEBI" id="CHEBI:15378"/>
        <dbReference type="ChEBI" id="CHEBI:30013"/>
        <dbReference type="ChEBI" id="CHEBI:30616"/>
        <dbReference type="ChEBI" id="CHEBI:61977"/>
        <dbReference type="ChEBI" id="CHEBI:456216"/>
        <dbReference type="EC" id="2.7.11.1"/>
    </reaction>
</comment>
<feature type="region of interest" description="Disordered" evidence="27">
    <location>
        <begin position="1188"/>
        <end position="1217"/>
    </location>
</feature>
<comment type="catalytic activity">
    <reaction evidence="23">
        <text>Zn(2+)(in) = Zn(2+)(out)</text>
        <dbReference type="Rhea" id="RHEA:29351"/>
        <dbReference type="ChEBI" id="CHEBI:29105"/>
    </reaction>
</comment>
<evidence type="ECO:0000256" key="23">
    <source>
        <dbReference type="ARBA" id="ARBA00034634"/>
    </source>
</evidence>
<keyword evidence="6" id="KW-0723">Serine/threonine-protein kinase</keyword>
<dbReference type="GO" id="GO:0004674">
    <property type="term" value="F:protein serine/threonine kinase activity"/>
    <property type="evidence" value="ECO:0007669"/>
    <property type="project" value="UniProtKB-KW"/>
</dbReference>
<comment type="catalytic activity">
    <reaction evidence="24">
        <text>Ca(2+)(in) = Ca(2+)(out)</text>
        <dbReference type="Rhea" id="RHEA:29671"/>
        <dbReference type="ChEBI" id="CHEBI:29108"/>
    </reaction>
</comment>
<dbReference type="InterPro" id="IPR004166">
    <property type="entry name" value="a-kinase_dom"/>
</dbReference>
<protein>
    <recommendedName>
        <fullName evidence="3">non-specific serine/threonine protein kinase</fullName>
        <ecNumber evidence="3">2.7.11.1</ecNumber>
    </recommendedName>
</protein>
<dbReference type="SMART" id="SM00811">
    <property type="entry name" value="Alpha_kinase"/>
    <property type="match status" value="1"/>
</dbReference>
<keyword evidence="12" id="KW-0479">Metal-binding</keyword>
<evidence type="ECO:0000256" key="11">
    <source>
        <dbReference type="ARBA" id="ARBA00022692"/>
    </source>
</evidence>
<dbReference type="PANTHER" id="PTHR13800:SF15">
    <property type="entry name" value="TRANSIENT RECEPTOR POTENTIAL CATION CHANNEL SUBFAMILY M MEMBER 6"/>
    <property type="match status" value="1"/>
</dbReference>
<keyword evidence="7" id="KW-0597">Phosphoprotein</keyword>
<evidence type="ECO:0000256" key="2">
    <source>
        <dbReference type="ARBA" id="ARBA00004651"/>
    </source>
</evidence>
<keyword evidence="19" id="KW-0539">Nucleus</keyword>
<evidence type="ECO:0000259" key="29">
    <source>
        <dbReference type="PROSITE" id="PS51158"/>
    </source>
</evidence>
<reference evidence="30" key="3">
    <citation type="submission" date="2025-09" db="UniProtKB">
        <authorList>
            <consortium name="Ensembl"/>
        </authorList>
    </citation>
    <scope>IDENTIFICATION</scope>
</reference>
<dbReference type="GO" id="GO:0046872">
    <property type="term" value="F:metal ion binding"/>
    <property type="evidence" value="ECO:0007669"/>
    <property type="project" value="UniProtKB-KW"/>
</dbReference>
<keyword evidence="13" id="KW-0418">Kinase</keyword>
<reference evidence="30" key="2">
    <citation type="submission" date="2025-08" db="UniProtKB">
        <authorList>
            <consortium name="Ensembl"/>
        </authorList>
    </citation>
    <scope>IDENTIFICATION</scope>
</reference>
<evidence type="ECO:0000256" key="20">
    <source>
        <dbReference type="ARBA" id="ARBA00023303"/>
    </source>
</evidence>
<dbReference type="GO" id="GO:0005634">
    <property type="term" value="C:nucleus"/>
    <property type="evidence" value="ECO:0007669"/>
    <property type="project" value="UniProtKB-SubCell"/>
</dbReference>
<dbReference type="SUPFAM" id="SSF56112">
    <property type="entry name" value="Protein kinase-like (PK-like)"/>
    <property type="match status" value="1"/>
</dbReference>
<evidence type="ECO:0000256" key="14">
    <source>
        <dbReference type="ARBA" id="ARBA00022833"/>
    </source>
</evidence>
<dbReference type="Gene3D" id="3.30.200.20">
    <property type="entry name" value="Phosphorylase Kinase, domain 1"/>
    <property type="match status" value="1"/>
</dbReference>
<keyword evidence="8" id="KW-0109">Calcium transport</keyword>
<name>A0A4W5K8E7_9TELE</name>
<dbReference type="GO" id="GO:0051262">
    <property type="term" value="P:protein tetramerization"/>
    <property type="evidence" value="ECO:0007669"/>
    <property type="project" value="InterPro"/>
</dbReference>
<evidence type="ECO:0000256" key="25">
    <source>
        <dbReference type="ARBA" id="ARBA00047899"/>
    </source>
</evidence>
<dbReference type="Pfam" id="PF00520">
    <property type="entry name" value="Ion_trans"/>
    <property type="match status" value="1"/>
</dbReference>
<feature type="domain" description="Alpha-type protein kinase" evidence="29">
    <location>
        <begin position="1442"/>
        <end position="1674"/>
    </location>
</feature>
<keyword evidence="17" id="KW-0406">Ion transport</keyword>
<evidence type="ECO:0000256" key="18">
    <source>
        <dbReference type="ARBA" id="ARBA00023136"/>
    </source>
</evidence>
<evidence type="ECO:0000256" key="6">
    <source>
        <dbReference type="ARBA" id="ARBA00022527"/>
    </source>
</evidence>
<feature type="transmembrane region" description="Helical" evidence="28">
    <location>
        <begin position="1015"/>
        <end position="1034"/>
    </location>
</feature>
<evidence type="ECO:0000256" key="12">
    <source>
        <dbReference type="ARBA" id="ARBA00022723"/>
    </source>
</evidence>
<sequence length="1684" mass="191221">MSWIDDTFCKRESGIGIFFPLSLPPRCCCGRLLGEHTWLETGPFMSRWPGPHVVQEERWSVECHTQASATDAYGTIDFQDCAERNCHAKYVRVAVDAKAEALLHLMLREWQMERPKLLLTVHGGEENFPLPPKVRQAFSKGLITAAQSTGAWIITDGINTGVSQYVGEAVKAYGTNGCRKRNAVGVTPWGVIDNHSDLIGRDVLRPYQPLRNPLSKTVCLNSLHSHFLLVDDGTLGKHGCQLGLRRKLERHIQMQKIHPSEYVCGFVHVFVCVPNGPMLLACVLLYLTAVSVYTYCVGTVYRQLDTDIKEDFLLRIGGMFGLERADINQLYNLLMECMDYRQSITIFDSESEDQQEADCAILMATLKGTKASPAEQLSTALAWDRADVANKHIQVYGQYWQVGSLEQAMLDALIMDRVGFVKLLIDNGMTMKRFLTVSRLEELYNTQQGPTDNFLHHLVEDVKQNHIPKGYRVSLIDVGQVIEYLIGGAYRSTYTRKHFRAYYNRLHADSCTLHPPQSPNSSQSCPPVFHTAQPYKRKEAQQQSSKLGDSSLVVFNFNDLFVWAVLQRRQQMALFLWQHGEEAMVRATVACKLYRAMAHEAQQSNMDDTSAEQLKTYSLDFGQLAVDVLDNAFRQNERMAMKLLTSEMEAWSHFTCLQMAVSSRLRPFVSHSCTQMLLTDLWTGRLNMRKNSWFKIILSILMPPAILLLEFKSQADMSHVPQSQEALQFIWDTGRPEACLFWTRRLYEFYNAPVVKFMFHTMSYLAFLMLFSYTVLVKMEDRPSTQEWLVIAYIVSTAVEKIREVFMSEPRKPSQKLKVWFGEYWNVSDFLAILLFLVGLALRWHSGSYRTAGRITYCLDIIFWYVRMLDLLAVNQHAGHYLTMITKMTSNMFYIVVMMAIVLLSFGVSRKAILSPDEAPSWSLLRDVVNQPYWMMFGEGYPDEIDACAEGKSCAPGAFLNPFLQAVYLFFQYLIMVNVLLAFLNNVYFKMKSTSKKLWMYNRYRYIMTYQEKPWLPAPLISLSHMTLCVTAIYRKHRGSSEKERDSCRLSECACELKRLHEFEDRCVMAYFHKKKQDVLCSQIHRIRATAERAEEMGVVIGEVSERVHFIQDSLQVLDSQLGQLQDLSAMAVDTLTLLSASDSLQQKEAHLGHCRPIAHSHHHSPNNWTLPHIDITPCHTPKAYRSTPPSLLQGHTSSRSHRPPLEWHPGTWGVDGREGWGAGETKEEEEVQSITVHHGGEVWPVGYGFAPHDSLPHLGGAGLRDRTPCELCGPSHCGSPLYPWAWAVEGSLEPPHCKHWAYCDPEMSMEEEEEEEVGQPFDVDVSRASSHDFLLLDPQDERGCGARGLVNPSFCKDDDPGAASSRLGQWGRKCPRRWTCLSRDQPHRHSRSPSSNLDPHYSAMEKNNLMRLAHTIPFTPVSIMAGEEVSVYSLEEVEDAGAESSVISWSPRGLSAVLQPLSSEGCLDGPLRRAMRVLCTWAEGDVLSVGCVYVVKAFQPKVIRTWQRVFHSDTPLQLCLREIQQQRAAQKLMHVFNQVKPENVPLSPRFLDVSLLHCHSNGQWLTIERNMLGDFRKYNNNTGEEIAPCCGMEETLLAFSHWTYQYSCRELLVLDIQGVGSELTDPSVIRADDKSLTGDMVFGPANLGDTAIQSFVLKHTCNSCCKNLGLSGKSQKLFRPPLS</sequence>
<feature type="transmembrane region" description="Helical" evidence="28">
    <location>
        <begin position="966"/>
        <end position="989"/>
    </location>
</feature>
<evidence type="ECO:0000256" key="9">
    <source>
        <dbReference type="ARBA" id="ARBA00022673"/>
    </source>
</evidence>
<dbReference type="GO" id="GO:0016324">
    <property type="term" value="C:apical plasma membrane"/>
    <property type="evidence" value="ECO:0007669"/>
    <property type="project" value="TreeGrafter"/>
</dbReference>
<evidence type="ECO:0000256" key="22">
    <source>
        <dbReference type="ARBA" id="ARBA00034269"/>
    </source>
</evidence>
<evidence type="ECO:0000256" key="24">
    <source>
        <dbReference type="ARBA" id="ARBA00036634"/>
    </source>
</evidence>
<evidence type="ECO:0000256" key="4">
    <source>
        <dbReference type="ARBA" id="ARBA00022448"/>
    </source>
</evidence>
<dbReference type="InterPro" id="IPR032415">
    <property type="entry name" value="TRPM_tetra"/>
</dbReference>
<keyword evidence="11 28" id="KW-0812">Transmembrane</keyword>
<evidence type="ECO:0000256" key="27">
    <source>
        <dbReference type="SAM" id="MobiDB-lite"/>
    </source>
</evidence>
<keyword evidence="4" id="KW-0813">Transport</keyword>
<dbReference type="InterPro" id="IPR037162">
    <property type="entry name" value="TRPM_tetra_sf"/>
</dbReference>
<keyword evidence="10" id="KW-0808">Transferase</keyword>
<proteinExistence type="inferred from homology"/>
<dbReference type="GeneTree" id="ENSGT00940000158164"/>
<evidence type="ECO:0000256" key="10">
    <source>
        <dbReference type="ARBA" id="ARBA00022679"/>
    </source>
</evidence>
<dbReference type="GO" id="GO:0005262">
    <property type="term" value="F:calcium channel activity"/>
    <property type="evidence" value="ECO:0007669"/>
    <property type="project" value="UniProtKB-KW"/>
</dbReference>
<evidence type="ECO:0000256" key="13">
    <source>
        <dbReference type="ARBA" id="ARBA00022777"/>
    </source>
</evidence>
<dbReference type="Gene3D" id="1.20.5.1010">
    <property type="entry name" value="TRPM, tetramerisation domain"/>
    <property type="match status" value="1"/>
</dbReference>
<evidence type="ECO:0000256" key="28">
    <source>
        <dbReference type="SAM" id="Phobius"/>
    </source>
</evidence>
<keyword evidence="18 28" id="KW-0472">Membrane</keyword>
<dbReference type="InterPro" id="IPR011009">
    <property type="entry name" value="Kinase-like_dom_sf"/>
</dbReference>
<organism evidence="30 31">
    <name type="scientific">Hucho hucho</name>
    <name type="common">huchen</name>
    <dbReference type="NCBI Taxonomy" id="62062"/>
    <lineage>
        <taxon>Eukaryota</taxon>
        <taxon>Metazoa</taxon>
        <taxon>Chordata</taxon>
        <taxon>Craniata</taxon>
        <taxon>Vertebrata</taxon>
        <taxon>Euteleostomi</taxon>
        <taxon>Actinopterygii</taxon>
        <taxon>Neopterygii</taxon>
        <taxon>Teleostei</taxon>
        <taxon>Protacanthopterygii</taxon>
        <taxon>Salmoniformes</taxon>
        <taxon>Salmonidae</taxon>
        <taxon>Salmoninae</taxon>
        <taxon>Hucho</taxon>
    </lineage>
</organism>
<evidence type="ECO:0000256" key="19">
    <source>
        <dbReference type="ARBA" id="ARBA00023242"/>
    </source>
</evidence>
<comment type="catalytic activity">
    <reaction evidence="22">
        <text>Mg(2+)(in) = Mg(2+)(out)</text>
        <dbReference type="Rhea" id="RHEA:29827"/>
        <dbReference type="ChEBI" id="CHEBI:18420"/>
    </reaction>
</comment>
<reference evidence="31" key="1">
    <citation type="submission" date="2018-06" db="EMBL/GenBank/DDBJ databases">
        <title>Genome assembly of Danube salmon.</title>
        <authorList>
            <person name="Macqueen D.J."/>
            <person name="Gundappa M.K."/>
        </authorList>
    </citation>
    <scope>NUCLEOTIDE SEQUENCE [LARGE SCALE GENOMIC DNA]</scope>
</reference>
<evidence type="ECO:0000313" key="30">
    <source>
        <dbReference type="Ensembl" id="ENSHHUP00000013538.1"/>
    </source>
</evidence>
<dbReference type="InterPro" id="IPR057366">
    <property type="entry name" value="TRPM-like"/>
</dbReference>
<dbReference type="Gene3D" id="3.20.200.10">
    <property type="entry name" value="MHCK/EF2 kinase"/>
    <property type="match status" value="1"/>
</dbReference>
<dbReference type="Pfam" id="PF18139">
    <property type="entry name" value="LSDAT_euk"/>
    <property type="match status" value="1"/>
</dbReference>
<comment type="subcellular location">
    <subcellularLocation>
        <location evidence="2">Cell membrane</location>
        <topology evidence="2">Multi-pass membrane protein</topology>
    </subcellularLocation>
    <subcellularLocation>
        <location evidence="1">Nucleus</location>
    </subcellularLocation>
</comment>
<evidence type="ECO:0000256" key="3">
    <source>
        <dbReference type="ARBA" id="ARBA00012513"/>
    </source>
</evidence>
<dbReference type="InterPro" id="IPR041491">
    <property type="entry name" value="TRPM_SLOG"/>
</dbReference>
<feature type="transmembrane region" description="Helical" evidence="28">
    <location>
        <begin position="826"/>
        <end position="844"/>
    </location>
</feature>
<evidence type="ECO:0000313" key="31">
    <source>
        <dbReference type="Proteomes" id="UP000314982"/>
    </source>
</evidence>
<feature type="compositionally biased region" description="Polar residues" evidence="27">
    <location>
        <begin position="1188"/>
        <end position="1198"/>
    </location>
</feature>
<dbReference type="Pfam" id="PF16519">
    <property type="entry name" value="TRPM_tetra"/>
    <property type="match status" value="1"/>
</dbReference>
<accession>A0A4W5K8E7</accession>
<dbReference type="InterPro" id="IPR050927">
    <property type="entry name" value="TRPM"/>
</dbReference>
<keyword evidence="9" id="KW-0107">Calcium channel</keyword>
<evidence type="ECO:0000256" key="5">
    <source>
        <dbReference type="ARBA" id="ARBA00022475"/>
    </source>
</evidence>
<keyword evidence="5" id="KW-1003">Cell membrane</keyword>
<comment type="catalytic activity">
    <reaction evidence="26">
        <text>L-seryl-[protein] + ATP = O-phospho-L-seryl-[protein] + ADP + H(+)</text>
        <dbReference type="Rhea" id="RHEA:17989"/>
        <dbReference type="Rhea" id="RHEA-COMP:9863"/>
        <dbReference type="Rhea" id="RHEA-COMP:11604"/>
        <dbReference type="ChEBI" id="CHEBI:15378"/>
        <dbReference type="ChEBI" id="CHEBI:29999"/>
        <dbReference type="ChEBI" id="CHEBI:30616"/>
        <dbReference type="ChEBI" id="CHEBI:83421"/>
        <dbReference type="ChEBI" id="CHEBI:456216"/>
        <dbReference type="EC" id="2.7.11.1"/>
    </reaction>
</comment>